<dbReference type="GO" id="GO:0047429">
    <property type="term" value="F:nucleoside triphosphate diphosphatase activity"/>
    <property type="evidence" value="ECO:0007669"/>
    <property type="project" value="UniProtKB-EC"/>
</dbReference>
<dbReference type="CDD" id="cd11528">
    <property type="entry name" value="NTP-PPase_MazG_Nterm"/>
    <property type="match status" value="1"/>
</dbReference>
<feature type="domain" description="NTP pyrophosphohydrolase MazG-like" evidence="1">
    <location>
        <begin position="19"/>
        <end position="92"/>
    </location>
</feature>
<dbReference type="Pfam" id="PF03819">
    <property type="entry name" value="MazG"/>
    <property type="match status" value="2"/>
</dbReference>
<dbReference type="Proteomes" id="UP000739538">
    <property type="component" value="Unassembled WGS sequence"/>
</dbReference>
<dbReference type="Gene3D" id="1.10.287.1080">
    <property type="entry name" value="MazG-like"/>
    <property type="match status" value="2"/>
</dbReference>
<dbReference type="EC" id="3.6.1.9" evidence="2"/>
<sequence length="269" mass="29993">MELVRTLRGPDGCPWDRAQTVPTLAPYLVEESFEVLHAVESGEDSAILEEAGDLAFVLSLLLHTAEQEGRGAVEDALDRTVEKIEARHPHVFRDRTDLADVAQSEAEVSRALQLEWERLKQSKGPASEVDETAERLHRLPPPHPALPALAQASKLQGKAKNLGFDWPDVTPVFAKVREELAELEEAQSSQGIGEIREELGDLLFAVVNLARFLGVEPESALRRANEKFRGRFHEMLSGMEADGIDPTDANLETMDQYWERAKARERGRS</sequence>
<protein>
    <submittedName>
        <fullName evidence="2">Nucleoside triphosphate pyrophosphohydrolase</fullName>
        <ecNumber evidence="2">3.6.1.9</ecNumber>
    </submittedName>
</protein>
<dbReference type="EMBL" id="JAGQHS010000050">
    <property type="protein sequence ID" value="MCA9756369.1"/>
    <property type="molecule type" value="Genomic_DNA"/>
</dbReference>
<comment type="caution">
    <text evidence="2">The sequence shown here is derived from an EMBL/GenBank/DDBJ whole genome shotgun (WGS) entry which is preliminary data.</text>
</comment>
<dbReference type="PANTHER" id="PTHR30522">
    <property type="entry name" value="NUCLEOSIDE TRIPHOSPHATE PYROPHOSPHOHYDROLASE"/>
    <property type="match status" value="1"/>
</dbReference>
<dbReference type="GO" id="GO:0006203">
    <property type="term" value="P:dGTP catabolic process"/>
    <property type="evidence" value="ECO:0007669"/>
    <property type="project" value="TreeGrafter"/>
</dbReference>
<feature type="domain" description="NTP pyrophosphohydrolase MazG-like" evidence="1">
    <location>
        <begin position="174"/>
        <end position="231"/>
    </location>
</feature>
<dbReference type="GO" id="GO:0046047">
    <property type="term" value="P:TTP catabolic process"/>
    <property type="evidence" value="ECO:0007669"/>
    <property type="project" value="TreeGrafter"/>
</dbReference>
<dbReference type="AlphaFoldDB" id="A0A956NBZ9"/>
<dbReference type="InterPro" id="IPR004518">
    <property type="entry name" value="MazG-like_dom"/>
</dbReference>
<organism evidence="2 3">
    <name type="scientific">Eiseniibacteriota bacterium</name>
    <dbReference type="NCBI Taxonomy" id="2212470"/>
    <lineage>
        <taxon>Bacteria</taxon>
        <taxon>Candidatus Eiseniibacteriota</taxon>
    </lineage>
</organism>
<dbReference type="InterPro" id="IPR048011">
    <property type="entry name" value="NTP-PPase_MazG-like_C"/>
</dbReference>
<evidence type="ECO:0000313" key="3">
    <source>
        <dbReference type="Proteomes" id="UP000739538"/>
    </source>
</evidence>
<dbReference type="NCBIfam" id="TIGR00444">
    <property type="entry name" value="mazG"/>
    <property type="match status" value="1"/>
</dbReference>
<reference evidence="2" key="2">
    <citation type="journal article" date="2021" name="Microbiome">
        <title>Successional dynamics and alternative stable states in a saline activated sludge microbial community over 9 years.</title>
        <authorList>
            <person name="Wang Y."/>
            <person name="Ye J."/>
            <person name="Ju F."/>
            <person name="Liu L."/>
            <person name="Boyd J.A."/>
            <person name="Deng Y."/>
            <person name="Parks D.H."/>
            <person name="Jiang X."/>
            <person name="Yin X."/>
            <person name="Woodcroft B.J."/>
            <person name="Tyson G.W."/>
            <person name="Hugenholtz P."/>
            <person name="Polz M.F."/>
            <person name="Zhang T."/>
        </authorList>
    </citation>
    <scope>NUCLEOTIDE SEQUENCE</scope>
    <source>
        <strain evidence="2">HKST-UBA02</strain>
    </source>
</reference>
<dbReference type="PANTHER" id="PTHR30522:SF0">
    <property type="entry name" value="NUCLEOSIDE TRIPHOSPHATE PYROPHOSPHOHYDROLASE"/>
    <property type="match status" value="1"/>
</dbReference>
<dbReference type="GO" id="GO:0046061">
    <property type="term" value="P:dATP catabolic process"/>
    <property type="evidence" value="ECO:0007669"/>
    <property type="project" value="TreeGrafter"/>
</dbReference>
<dbReference type="GO" id="GO:0046052">
    <property type="term" value="P:UTP catabolic process"/>
    <property type="evidence" value="ECO:0007669"/>
    <property type="project" value="TreeGrafter"/>
</dbReference>
<dbReference type="NCBIfam" id="NF007113">
    <property type="entry name" value="PRK09562.1"/>
    <property type="match status" value="1"/>
</dbReference>
<dbReference type="SUPFAM" id="SSF101386">
    <property type="entry name" value="all-alpha NTP pyrophosphatases"/>
    <property type="match status" value="2"/>
</dbReference>
<dbReference type="CDD" id="cd11529">
    <property type="entry name" value="NTP-PPase_MazG_Cterm"/>
    <property type="match status" value="1"/>
</dbReference>
<dbReference type="GO" id="GO:0046076">
    <property type="term" value="P:dTTP catabolic process"/>
    <property type="evidence" value="ECO:0007669"/>
    <property type="project" value="TreeGrafter"/>
</dbReference>
<proteinExistence type="predicted"/>
<dbReference type="InterPro" id="IPR048015">
    <property type="entry name" value="NTP-PPase_MazG-like_N"/>
</dbReference>
<evidence type="ECO:0000313" key="2">
    <source>
        <dbReference type="EMBL" id="MCA9756369.1"/>
    </source>
</evidence>
<keyword evidence="2" id="KW-0378">Hydrolase</keyword>
<accession>A0A956NBZ9</accession>
<evidence type="ECO:0000259" key="1">
    <source>
        <dbReference type="Pfam" id="PF03819"/>
    </source>
</evidence>
<reference evidence="2" key="1">
    <citation type="submission" date="2020-04" db="EMBL/GenBank/DDBJ databases">
        <authorList>
            <person name="Zhang T."/>
        </authorList>
    </citation>
    <scope>NUCLEOTIDE SEQUENCE</scope>
    <source>
        <strain evidence="2">HKST-UBA02</strain>
    </source>
</reference>
<name>A0A956NBZ9_UNCEI</name>
<gene>
    <name evidence="2" type="primary">mazG</name>
    <name evidence="2" type="ORF">KDA27_11255</name>
</gene>
<dbReference type="InterPro" id="IPR011551">
    <property type="entry name" value="NTP_PyrPHydrolase_MazG"/>
</dbReference>
<dbReference type="GO" id="GO:0046081">
    <property type="term" value="P:dUTP catabolic process"/>
    <property type="evidence" value="ECO:0007669"/>
    <property type="project" value="TreeGrafter"/>
</dbReference>